<sequence length="399" mass="44977">MPFWNRKPKTRSTDDAAPAPVAIQIALGDTGTVGYTRLSDHPDVLIAVDKIADLVSSMTIHLVQNSDTGDKRVRNALSRKIDIEPCKNMTRKTWLYKIVRDLLLDGDGNSLLHIEVDPETGLIDSLTPFQMPAVIYNDGKKMMDYSIDYNGVTYQPDEVVHFVLNPHPYYPYRGTGYRVALRDIVKGLSQAQKTKQNFMSGKYMPTLILAVDALTEEMGTKEGRDKILQKYVDDTEGGKPWVIPADLLNVHQVTPLSLKDIAIIEGMEIDKKTIAGLIGVPAFFLGVGEFKKEEYNHFVNSRILSIGQRIAQTLTRDLLFSPDLYIRLNPRSLYAYDLSEMVEAGTQMIDRNTMRRNELRDWIGMDPDAEMEELIILENYIPSTMLGKQSKLKGGDTSE</sequence>
<organism evidence="1 2">
    <name type="scientific">Brevibacillus choshinensis</name>
    <dbReference type="NCBI Taxonomy" id="54911"/>
    <lineage>
        <taxon>Bacteria</taxon>
        <taxon>Bacillati</taxon>
        <taxon>Bacillota</taxon>
        <taxon>Bacilli</taxon>
        <taxon>Bacillales</taxon>
        <taxon>Paenibacillaceae</taxon>
        <taxon>Brevibacillus</taxon>
    </lineage>
</organism>
<protein>
    <submittedName>
        <fullName evidence="1">Phage portal protein</fullName>
    </submittedName>
</protein>
<gene>
    <name evidence="1" type="ORF">JNE38_26250</name>
</gene>
<name>A0ABX7FMH1_BRECH</name>
<reference evidence="1 2" key="1">
    <citation type="submission" date="2021-01" db="EMBL/GenBank/DDBJ databases">
        <title>Identification of strong promoters based on the transcriptome of Brevibacillus choshinensis.</title>
        <authorList>
            <person name="Yao D."/>
            <person name="Zhang K."/>
            <person name="Wu J."/>
        </authorList>
    </citation>
    <scope>NUCLEOTIDE SEQUENCE [LARGE SCALE GENOMIC DNA]</scope>
    <source>
        <strain evidence="1 2">HPD31-SP3</strain>
    </source>
</reference>
<evidence type="ECO:0000313" key="2">
    <source>
        <dbReference type="Proteomes" id="UP000596248"/>
    </source>
</evidence>
<dbReference type="Pfam" id="PF04860">
    <property type="entry name" value="Phage_portal"/>
    <property type="match status" value="1"/>
</dbReference>
<dbReference type="Proteomes" id="UP000596248">
    <property type="component" value="Chromosome"/>
</dbReference>
<dbReference type="RefSeq" id="WP_203354002.1">
    <property type="nucleotide sequence ID" value="NZ_CP069127.1"/>
</dbReference>
<keyword evidence="2" id="KW-1185">Reference proteome</keyword>
<dbReference type="InterPro" id="IPR006944">
    <property type="entry name" value="Phage/GTA_portal"/>
</dbReference>
<dbReference type="EMBL" id="CP069127">
    <property type="protein sequence ID" value="QRG66938.1"/>
    <property type="molecule type" value="Genomic_DNA"/>
</dbReference>
<proteinExistence type="predicted"/>
<dbReference type="NCBIfam" id="TIGR01537">
    <property type="entry name" value="portal_HK97"/>
    <property type="match status" value="1"/>
</dbReference>
<dbReference type="InterPro" id="IPR006427">
    <property type="entry name" value="Portal_HK97"/>
</dbReference>
<evidence type="ECO:0000313" key="1">
    <source>
        <dbReference type="EMBL" id="QRG66938.1"/>
    </source>
</evidence>
<accession>A0ABX7FMH1</accession>